<dbReference type="Gene3D" id="3.40.50.300">
    <property type="entry name" value="P-loop containing nucleotide triphosphate hydrolases"/>
    <property type="match status" value="1"/>
</dbReference>
<dbReference type="Proteomes" id="UP000621540">
    <property type="component" value="Unassembled WGS sequence"/>
</dbReference>
<organism evidence="1 2">
    <name type="scientific">Roseburia yibonii</name>
    <dbReference type="NCBI Taxonomy" id="2763063"/>
    <lineage>
        <taxon>Bacteria</taxon>
        <taxon>Bacillati</taxon>
        <taxon>Bacillota</taxon>
        <taxon>Clostridia</taxon>
        <taxon>Lachnospirales</taxon>
        <taxon>Lachnospiraceae</taxon>
        <taxon>Roseburia</taxon>
    </lineage>
</organism>
<dbReference type="SUPFAM" id="SSF52540">
    <property type="entry name" value="P-loop containing nucleoside triphosphate hydrolases"/>
    <property type="match status" value="1"/>
</dbReference>
<dbReference type="EMBL" id="JACOQH010000005">
    <property type="protein sequence ID" value="MBC5753996.1"/>
    <property type="molecule type" value="Genomic_DNA"/>
</dbReference>
<proteinExistence type="predicted"/>
<dbReference type="PIRSF" id="PIRSF015617">
    <property type="entry name" value="Adensltrnsf_CobA"/>
    <property type="match status" value="1"/>
</dbReference>
<keyword evidence="2" id="KW-1185">Reference proteome</keyword>
<gene>
    <name evidence="1" type="ORF">H8Z76_08145</name>
</gene>
<evidence type="ECO:0000313" key="2">
    <source>
        <dbReference type="Proteomes" id="UP000621540"/>
    </source>
</evidence>
<dbReference type="InterPro" id="IPR003724">
    <property type="entry name" value="CblAdoTrfase_CobA"/>
</dbReference>
<dbReference type="Pfam" id="PF02572">
    <property type="entry name" value="CobA_CobO_BtuR"/>
    <property type="match status" value="1"/>
</dbReference>
<comment type="caution">
    <text evidence="1">The sequence shown here is derived from an EMBL/GenBank/DDBJ whole genome shotgun (WGS) entry which is preliminary data.</text>
</comment>
<protein>
    <submittedName>
        <fullName evidence="1">Cob(I)yrinic acid a,c-diamide adenosyltransferase</fullName>
    </submittedName>
</protein>
<reference evidence="1 2" key="1">
    <citation type="submission" date="2020-08" db="EMBL/GenBank/DDBJ databases">
        <title>Genome public.</title>
        <authorList>
            <person name="Liu C."/>
            <person name="Sun Q."/>
        </authorList>
    </citation>
    <scope>NUCLEOTIDE SEQUENCE [LARGE SCALE GENOMIC DNA]</scope>
    <source>
        <strain evidence="1 2">BX0805</strain>
    </source>
</reference>
<evidence type="ECO:0000313" key="1">
    <source>
        <dbReference type="EMBL" id="MBC5753996.1"/>
    </source>
</evidence>
<dbReference type="InterPro" id="IPR027417">
    <property type="entry name" value="P-loop_NTPase"/>
</dbReference>
<dbReference type="PANTHER" id="PTHR46638">
    <property type="entry name" value="CORRINOID ADENOSYLTRANSFERASE"/>
    <property type="match status" value="1"/>
</dbReference>
<accession>A0ABR7IAR6</accession>
<dbReference type="RefSeq" id="WP_022516428.1">
    <property type="nucleotide sequence ID" value="NZ_JACOQH010000005.1"/>
</dbReference>
<dbReference type="PANTHER" id="PTHR46638:SF1">
    <property type="entry name" value="CORRINOID ADENOSYLTRANSFERASE"/>
    <property type="match status" value="1"/>
</dbReference>
<sequence>MGTGHVQVYYGAGRGKTNAALGNALRAASEGRNAYVIKFLKGKGESSAYYERLEPEIKVFCFEKATGYYDELSEAEQEEEKINMRNGINFARKVLTTRECDMLILDEVLGLVDNGIVSVEELELLIREKEDDVDLILTGRVLKEEIRPYVDEIYNITSEK</sequence>
<name>A0ABR7IAR6_9FIRM</name>